<accession>A0ABR5A3C7</accession>
<reference evidence="1 2" key="1">
    <citation type="submission" date="2014-12" db="EMBL/GenBank/DDBJ databases">
        <title>Draft genome sequence of Cohnella kolymensis strain B-2846.</title>
        <authorList>
            <person name="Karlyshev A.V."/>
            <person name="Kudryashova E.B."/>
        </authorList>
    </citation>
    <scope>NUCLEOTIDE SEQUENCE [LARGE SCALE GENOMIC DNA]</scope>
    <source>
        <strain evidence="1 2">VKM B-2846</strain>
    </source>
</reference>
<evidence type="ECO:0000313" key="2">
    <source>
        <dbReference type="Proteomes" id="UP000054526"/>
    </source>
</evidence>
<keyword evidence="2" id="KW-1185">Reference proteome</keyword>
<sequence>MYIFEDPRPELPDSPLWKKLLRTIPTLKNKETAELLQRRLWTLRSVGTFLKAYSGGLRFVPIIGPTGAFDYDVEFDEMKRKYLAPYATEIAELLRKVNGHE</sequence>
<gene>
    <name evidence="1" type="ORF">SD71_16015</name>
</gene>
<name>A0ABR5A3C7_9BACL</name>
<dbReference type="EMBL" id="JXAL01000024">
    <property type="protein sequence ID" value="KIL35198.1"/>
    <property type="molecule type" value="Genomic_DNA"/>
</dbReference>
<comment type="caution">
    <text evidence="1">The sequence shown here is derived from an EMBL/GenBank/DDBJ whole genome shotgun (WGS) entry which is preliminary data.</text>
</comment>
<proteinExistence type="predicted"/>
<dbReference type="Proteomes" id="UP000054526">
    <property type="component" value="Unassembled WGS sequence"/>
</dbReference>
<evidence type="ECO:0000313" key="1">
    <source>
        <dbReference type="EMBL" id="KIL35198.1"/>
    </source>
</evidence>
<organism evidence="1 2">
    <name type="scientific">Cohnella kolymensis</name>
    <dbReference type="NCBI Taxonomy" id="1590652"/>
    <lineage>
        <taxon>Bacteria</taxon>
        <taxon>Bacillati</taxon>
        <taxon>Bacillota</taxon>
        <taxon>Bacilli</taxon>
        <taxon>Bacillales</taxon>
        <taxon>Paenibacillaceae</taxon>
        <taxon>Cohnella</taxon>
    </lineage>
</organism>
<protein>
    <submittedName>
        <fullName evidence="1">Uncharacterized protein</fullName>
    </submittedName>
</protein>